<keyword evidence="1" id="KW-0328">Glycosyltransferase</keyword>
<protein>
    <submittedName>
        <fullName evidence="3">Exopolysaccharide biosynthesis WecB/TagA/CpsF family protein</fullName>
    </submittedName>
</protein>
<dbReference type="Pfam" id="PF03808">
    <property type="entry name" value="Glyco_tran_WecG"/>
    <property type="match status" value="1"/>
</dbReference>
<gene>
    <name evidence="3" type="ORF">FHS82_003700</name>
</gene>
<evidence type="ECO:0000313" key="4">
    <source>
        <dbReference type="Proteomes" id="UP001429580"/>
    </source>
</evidence>
<accession>A0ABX0V3P6</accession>
<dbReference type="CDD" id="cd06533">
    <property type="entry name" value="Glyco_transf_WecG_TagA"/>
    <property type="match status" value="1"/>
</dbReference>
<proteinExistence type="predicted"/>
<evidence type="ECO:0000313" key="3">
    <source>
        <dbReference type="EMBL" id="NIJ59839.1"/>
    </source>
</evidence>
<dbReference type="EMBL" id="JAASQI010000010">
    <property type="protein sequence ID" value="NIJ59839.1"/>
    <property type="molecule type" value="Genomic_DNA"/>
</dbReference>
<dbReference type="Proteomes" id="UP001429580">
    <property type="component" value="Unassembled WGS sequence"/>
</dbReference>
<reference evidence="3 4" key="1">
    <citation type="submission" date="2020-03" db="EMBL/GenBank/DDBJ databases">
        <title>Genomic Encyclopedia of Type Strains, Phase IV (KMG-IV): sequencing the most valuable type-strain genomes for metagenomic binning, comparative biology and taxonomic classification.</title>
        <authorList>
            <person name="Goeker M."/>
        </authorList>
    </citation>
    <scope>NUCLEOTIDE SEQUENCE [LARGE SCALE GENOMIC DNA]</scope>
    <source>
        <strain evidence="3 4">DSM 103870</strain>
    </source>
</reference>
<comment type="caution">
    <text evidence="3">The sequence shown here is derived from an EMBL/GenBank/DDBJ whole genome shotgun (WGS) entry which is preliminary data.</text>
</comment>
<dbReference type="PANTHER" id="PTHR34136">
    <property type="match status" value="1"/>
</dbReference>
<dbReference type="PANTHER" id="PTHR34136:SF1">
    <property type="entry name" value="UDP-N-ACETYL-D-MANNOSAMINURONIC ACID TRANSFERASE"/>
    <property type="match status" value="1"/>
</dbReference>
<evidence type="ECO:0000256" key="1">
    <source>
        <dbReference type="ARBA" id="ARBA00022676"/>
    </source>
</evidence>
<keyword evidence="2" id="KW-0808">Transferase</keyword>
<sequence>MNARDTLISTEAAALPVQSAALPALDFLGVRLTALDRQAVAGIIAARDARAPFAYVVTPNAQHFVKLDKGDDKDFAAAYDHAWMRLCDSQVARRLARLLFGLQIPLVAGSDLTAWLFAHHIRPGDPVTVIGGSAELDGRLRERFHLEHLSMHVPPMGFIRDPAAVEACVDFVNTHPARYVFLAVGMPQSEILACRIAQAGRATGVGMCVGSSLLFVTDITRRAPPVWRDLGLEWLYRLLINPRGHAKRVFVDSLPLLGVVMRAFLRGRGASGLRDRERE</sequence>
<organism evidence="3 4">
    <name type="scientific">Pseudochelatococcus lubricantis</name>
    <dbReference type="NCBI Taxonomy" id="1538102"/>
    <lineage>
        <taxon>Bacteria</taxon>
        <taxon>Pseudomonadati</taxon>
        <taxon>Pseudomonadota</taxon>
        <taxon>Alphaproteobacteria</taxon>
        <taxon>Hyphomicrobiales</taxon>
        <taxon>Chelatococcaceae</taxon>
        <taxon>Pseudochelatococcus</taxon>
    </lineage>
</organism>
<keyword evidence="4" id="KW-1185">Reference proteome</keyword>
<name>A0ABX0V3P6_9HYPH</name>
<evidence type="ECO:0000256" key="2">
    <source>
        <dbReference type="ARBA" id="ARBA00022679"/>
    </source>
</evidence>
<dbReference type="InterPro" id="IPR004629">
    <property type="entry name" value="WecG_TagA_CpsF"/>
</dbReference>
<dbReference type="RefSeq" id="WP_166955607.1">
    <property type="nucleotide sequence ID" value="NZ_JAASQI010000010.1"/>
</dbReference>